<dbReference type="PANTHER" id="PTHR12196">
    <property type="entry name" value="DOMAIN OF UNKNOWN FUNCTION 71 DUF71 -CONTAINING PROTEIN"/>
    <property type="match status" value="1"/>
</dbReference>
<name>A0A0W0GH55_9CHLR</name>
<comment type="caution">
    <text evidence="2">The sequence shown here is derived from an EMBL/GenBank/DDBJ whole genome shotgun (WGS) entry which is preliminary data.</text>
</comment>
<dbReference type="PANTHER" id="PTHR12196:SF2">
    <property type="entry name" value="DIPHTHINE--AMMONIA LIGASE"/>
    <property type="match status" value="1"/>
</dbReference>
<dbReference type="AlphaFoldDB" id="A0A0W0GH55"/>
<dbReference type="InterPro" id="IPR002761">
    <property type="entry name" value="Diphthami_syn_dom"/>
</dbReference>
<dbReference type="InterPro" id="IPR030662">
    <property type="entry name" value="DPH6/MJ0570"/>
</dbReference>
<accession>A0A0W0GH55</accession>
<dbReference type="GO" id="GO:0017178">
    <property type="term" value="F:diphthine-ammonia ligase activity"/>
    <property type="evidence" value="ECO:0007669"/>
    <property type="project" value="TreeGrafter"/>
</dbReference>
<dbReference type="EMBL" id="LFDV01000002">
    <property type="protein sequence ID" value="KTB47884.1"/>
    <property type="molecule type" value="Genomic_DNA"/>
</dbReference>
<dbReference type="PATRIC" id="fig|1217799.6.peg.751"/>
<organism evidence="2 3">
    <name type="scientific">Dehalogenimonas alkenigignens</name>
    <dbReference type="NCBI Taxonomy" id="1217799"/>
    <lineage>
        <taxon>Bacteria</taxon>
        <taxon>Bacillati</taxon>
        <taxon>Chloroflexota</taxon>
        <taxon>Dehalococcoidia</taxon>
        <taxon>Dehalococcoidales</taxon>
        <taxon>Dehalococcoidaceae</taxon>
        <taxon>Dehalogenimonas</taxon>
    </lineage>
</organism>
<dbReference type="Pfam" id="PF01902">
    <property type="entry name" value="Diphthami_syn_2"/>
    <property type="match status" value="1"/>
</dbReference>
<sequence length="268" mass="30839">MPHSLCIELDQDIERLTKHSPEPSTIGEKVFVSWSGGKDSCFACYKALQAGLDVRYLASMLTRNTGRLFPHYVTAQVLQAQAAAIGIPLFEQWLEVPENVTQHVRFVDYDRKYMEMLEKLKSLGITGGVFGDVSRGNPFAQAHWDRVEDFTRPVGMKAYRPLWDQDRETMIREFIDLGFKPLVIVADNRLPELLGKVLDHTILDDLKARYERSKEQERIYYHTFVLDGPIFRSRLEITESEKVTAGGVSYLEVKSFRMATKPEFENTR</sequence>
<dbReference type="NCBIfam" id="TIGR00290">
    <property type="entry name" value="MJ0570_dom"/>
    <property type="match status" value="1"/>
</dbReference>
<reference evidence="2 3" key="1">
    <citation type="submission" date="2015-06" db="EMBL/GenBank/DDBJ databases">
        <title>Genome sequence of the organohalide-respiring Dehalogenimonas alkenigignens type strain (IP3-3T).</title>
        <authorList>
            <person name="Key T.A."/>
            <person name="Richmond D.P."/>
            <person name="Bowman K.S."/>
            <person name="Cho Y.-J."/>
            <person name="Chun J."/>
            <person name="da Costa M.S."/>
            <person name="Rainey F.A."/>
            <person name="Moe W.M."/>
        </authorList>
    </citation>
    <scope>NUCLEOTIDE SEQUENCE [LARGE SCALE GENOMIC DNA]</scope>
    <source>
        <strain evidence="2 3">IP3-3</strain>
    </source>
</reference>
<dbReference type="InterPro" id="IPR014729">
    <property type="entry name" value="Rossmann-like_a/b/a_fold"/>
</dbReference>
<dbReference type="SUPFAM" id="SSF52402">
    <property type="entry name" value="Adenine nucleotide alpha hydrolases-like"/>
    <property type="match status" value="1"/>
</dbReference>
<dbReference type="Gene3D" id="3.90.1490.10">
    <property type="entry name" value="putative n-type atp pyrophosphatase, domain 2"/>
    <property type="match status" value="1"/>
</dbReference>
<dbReference type="GO" id="GO:0017183">
    <property type="term" value="P:protein histidyl modification to diphthamide"/>
    <property type="evidence" value="ECO:0007669"/>
    <property type="project" value="TreeGrafter"/>
</dbReference>
<dbReference type="Proteomes" id="UP000053947">
    <property type="component" value="Unassembled WGS sequence"/>
</dbReference>
<evidence type="ECO:0000313" key="3">
    <source>
        <dbReference type="Proteomes" id="UP000053947"/>
    </source>
</evidence>
<protein>
    <submittedName>
        <fullName evidence="2">Putative ATPases of PP-loop superfamily</fullName>
    </submittedName>
</protein>
<dbReference type="Gene3D" id="3.40.50.620">
    <property type="entry name" value="HUPs"/>
    <property type="match status" value="1"/>
</dbReference>
<evidence type="ECO:0000259" key="1">
    <source>
        <dbReference type="Pfam" id="PF01902"/>
    </source>
</evidence>
<dbReference type="CDD" id="cd01994">
    <property type="entry name" value="AANH_PF0828-like"/>
    <property type="match status" value="1"/>
</dbReference>
<dbReference type="RefSeq" id="WP_058438781.1">
    <property type="nucleotide sequence ID" value="NZ_KQ758903.1"/>
</dbReference>
<dbReference type="OrthoDB" id="3572539at2"/>
<evidence type="ECO:0000313" key="2">
    <source>
        <dbReference type="EMBL" id="KTB47884.1"/>
    </source>
</evidence>
<dbReference type="STRING" id="1217799.DEALK_07290"/>
<keyword evidence="3" id="KW-1185">Reference proteome</keyword>
<proteinExistence type="predicted"/>
<gene>
    <name evidence="2" type="ORF">DEALK_07290</name>
</gene>
<feature type="domain" description="Diphthamide synthase" evidence="1">
    <location>
        <begin position="29"/>
        <end position="256"/>
    </location>
</feature>